<evidence type="ECO:0000259" key="2">
    <source>
        <dbReference type="Pfam" id="PF18962"/>
    </source>
</evidence>
<evidence type="ECO:0000313" key="3">
    <source>
        <dbReference type="EMBL" id="RRB02775.1"/>
    </source>
</evidence>
<name>A0A3P1BP12_9BACT</name>
<protein>
    <submittedName>
        <fullName evidence="3">T9SS C-terminal target domain-containing protein</fullName>
    </submittedName>
</protein>
<organism evidence="3 4">
    <name type="scientific">Larkinella rosea</name>
    <dbReference type="NCBI Taxonomy" id="2025312"/>
    <lineage>
        <taxon>Bacteria</taxon>
        <taxon>Pseudomonadati</taxon>
        <taxon>Bacteroidota</taxon>
        <taxon>Cytophagia</taxon>
        <taxon>Cytophagales</taxon>
        <taxon>Spirosomataceae</taxon>
        <taxon>Larkinella</taxon>
    </lineage>
</organism>
<comment type="caution">
    <text evidence="3">The sequence shown here is derived from an EMBL/GenBank/DDBJ whole genome shotgun (WGS) entry which is preliminary data.</text>
</comment>
<dbReference type="Pfam" id="PF18962">
    <property type="entry name" value="Por_Secre_tail"/>
    <property type="match status" value="1"/>
</dbReference>
<feature type="signal peptide" evidence="1">
    <location>
        <begin position="1"/>
        <end position="23"/>
    </location>
</feature>
<dbReference type="NCBIfam" id="TIGR04183">
    <property type="entry name" value="Por_Secre_tail"/>
    <property type="match status" value="1"/>
</dbReference>
<keyword evidence="4" id="KW-1185">Reference proteome</keyword>
<dbReference type="EMBL" id="RQJO01000009">
    <property type="protein sequence ID" value="RRB02775.1"/>
    <property type="molecule type" value="Genomic_DNA"/>
</dbReference>
<dbReference type="InterPro" id="IPR026444">
    <property type="entry name" value="Secre_tail"/>
</dbReference>
<evidence type="ECO:0000313" key="4">
    <source>
        <dbReference type="Proteomes" id="UP000271925"/>
    </source>
</evidence>
<dbReference type="RefSeq" id="WP_124876938.1">
    <property type="nucleotide sequence ID" value="NZ_RQJO01000009.1"/>
</dbReference>
<gene>
    <name evidence="3" type="ORF">EHT25_20235</name>
</gene>
<dbReference type="Proteomes" id="UP000271925">
    <property type="component" value="Unassembled WGS sequence"/>
</dbReference>
<sequence>MTRLLLILVLCGALVSATTKSSACSCIDGGGFFSIAEKAAWQPGVLIVRAEVKSQEMHGIDVKILDIINGSENRSTIRVWGDPGFMCRTYTTGFKTGERLVLILSRIKDASYEVEENGDYSLGGCGTYVLRDDGKSVIGRITATDKEMSSDKFYRELDELINKYSPDKARIFPVPTDNVLTISVPDLNQPTLSMRIITLSGQPLLTRQLEVGRQHPIDVSTWPVGMYIILFRSEFQSYTRRFLKQ</sequence>
<feature type="domain" description="Secretion system C-terminal sorting" evidence="2">
    <location>
        <begin position="171"/>
        <end position="241"/>
    </location>
</feature>
<reference evidence="3 4" key="1">
    <citation type="submission" date="2018-11" db="EMBL/GenBank/DDBJ databases">
        <authorList>
            <person name="Zhou Z."/>
            <person name="Wang G."/>
        </authorList>
    </citation>
    <scope>NUCLEOTIDE SEQUENCE [LARGE SCALE GENOMIC DNA]</scope>
    <source>
        <strain evidence="3 4">KCTC52004</strain>
    </source>
</reference>
<keyword evidence="1" id="KW-0732">Signal</keyword>
<evidence type="ECO:0000256" key="1">
    <source>
        <dbReference type="SAM" id="SignalP"/>
    </source>
</evidence>
<feature type="chain" id="PRO_5018277219" evidence="1">
    <location>
        <begin position="24"/>
        <end position="245"/>
    </location>
</feature>
<dbReference type="AlphaFoldDB" id="A0A3P1BP12"/>
<accession>A0A3P1BP12</accession>
<proteinExistence type="predicted"/>
<dbReference type="OrthoDB" id="983044at2"/>